<dbReference type="InterPro" id="IPR052526">
    <property type="entry name" value="HTH-type_Bedaq_tolerance"/>
</dbReference>
<accession>A0ABT4AV43</accession>
<dbReference type="InterPro" id="IPR036388">
    <property type="entry name" value="WH-like_DNA-bd_sf"/>
</dbReference>
<protein>
    <submittedName>
        <fullName evidence="2">MarR family transcriptional regulator</fullName>
    </submittedName>
</protein>
<dbReference type="SMART" id="SM00347">
    <property type="entry name" value="HTH_MARR"/>
    <property type="match status" value="1"/>
</dbReference>
<dbReference type="EMBL" id="JAPNTZ010000002">
    <property type="protein sequence ID" value="MCY1137545.1"/>
    <property type="molecule type" value="Genomic_DNA"/>
</dbReference>
<dbReference type="InterPro" id="IPR036390">
    <property type="entry name" value="WH_DNA-bd_sf"/>
</dbReference>
<keyword evidence="3" id="KW-1185">Reference proteome</keyword>
<name>A0ABT4AV43_9ACTN</name>
<dbReference type="Gene3D" id="1.10.10.10">
    <property type="entry name" value="Winged helix-like DNA-binding domain superfamily/Winged helix DNA-binding domain"/>
    <property type="match status" value="1"/>
</dbReference>
<dbReference type="PANTHER" id="PTHR39515">
    <property type="entry name" value="CONSERVED PROTEIN"/>
    <property type="match status" value="1"/>
</dbReference>
<proteinExistence type="predicted"/>
<comment type="caution">
    <text evidence="2">The sequence shown here is derived from an EMBL/GenBank/DDBJ whole genome shotgun (WGS) entry which is preliminary data.</text>
</comment>
<dbReference type="Proteomes" id="UP001151002">
    <property type="component" value="Unassembled WGS sequence"/>
</dbReference>
<evidence type="ECO:0000259" key="1">
    <source>
        <dbReference type="PROSITE" id="PS50995"/>
    </source>
</evidence>
<feature type="domain" description="HTH marR-type" evidence="1">
    <location>
        <begin position="1"/>
        <end position="142"/>
    </location>
</feature>
<gene>
    <name evidence="2" type="ORF">OWR29_05995</name>
</gene>
<dbReference type="SUPFAM" id="SSF46785">
    <property type="entry name" value="Winged helix' DNA-binding domain"/>
    <property type="match status" value="1"/>
</dbReference>
<organism evidence="2 3">
    <name type="scientific">Paractinoplanes pyxinae</name>
    <dbReference type="NCBI Taxonomy" id="2997416"/>
    <lineage>
        <taxon>Bacteria</taxon>
        <taxon>Bacillati</taxon>
        <taxon>Actinomycetota</taxon>
        <taxon>Actinomycetes</taxon>
        <taxon>Micromonosporales</taxon>
        <taxon>Micromonosporaceae</taxon>
        <taxon>Paractinoplanes</taxon>
    </lineage>
</organism>
<sequence>MQPAITEQSMSAGDAAVAAGFERFYETLRRLTPRGPLSLTAASTLRRLERSGPHRLCELYAPEGISQPAMTQLVTRLEKEGLAERTSDPNDGRAVVVSITEAGREAVAHRREVRASALSELLHGLTPEQYETVVAALPALERLSDLAADRAS</sequence>
<dbReference type="PROSITE" id="PS50995">
    <property type="entry name" value="HTH_MARR_2"/>
    <property type="match status" value="1"/>
</dbReference>
<evidence type="ECO:0000313" key="2">
    <source>
        <dbReference type="EMBL" id="MCY1137545.1"/>
    </source>
</evidence>
<dbReference type="PRINTS" id="PR00598">
    <property type="entry name" value="HTHMARR"/>
</dbReference>
<dbReference type="RefSeq" id="WP_267561490.1">
    <property type="nucleotide sequence ID" value="NZ_JAPNTZ010000002.1"/>
</dbReference>
<evidence type="ECO:0000313" key="3">
    <source>
        <dbReference type="Proteomes" id="UP001151002"/>
    </source>
</evidence>
<dbReference type="PANTHER" id="PTHR39515:SF2">
    <property type="entry name" value="HTH-TYPE TRANSCRIPTIONAL REGULATOR RV0880"/>
    <property type="match status" value="1"/>
</dbReference>
<dbReference type="InterPro" id="IPR000835">
    <property type="entry name" value="HTH_MarR-typ"/>
</dbReference>
<reference evidence="2" key="1">
    <citation type="submission" date="2022-11" db="EMBL/GenBank/DDBJ databases">
        <authorList>
            <person name="Somphong A."/>
            <person name="Phongsopitanun W."/>
        </authorList>
    </citation>
    <scope>NUCLEOTIDE SEQUENCE</scope>
    <source>
        <strain evidence="2">Pm04-4</strain>
    </source>
</reference>
<dbReference type="Pfam" id="PF01047">
    <property type="entry name" value="MarR"/>
    <property type="match status" value="1"/>
</dbReference>